<feature type="transmembrane region" description="Helical" evidence="1">
    <location>
        <begin position="107"/>
        <end position="127"/>
    </location>
</feature>
<feature type="transmembrane region" description="Helical" evidence="1">
    <location>
        <begin position="139"/>
        <end position="159"/>
    </location>
</feature>
<sequence>MRFLLAPLCVLVIGSVLLEAFEGLVLPRRISRPLRAVGYFYKWLWLSWRRLGRRLRPGMRDDWFAVFGPFSVLTLFVAWGMLLVVAFAGLGWSLHLPISAPEAVPTFATYLYLSATTFITLGFGDVAPRTSFARAITDCEAALGFGFLAIVIAYLPVLYQAFARREVEIGMLDARASTPPSAGELLKRIGGCPDLGDLKDTLKNWERWSAELLESHLSYPSLMYWRSQHDRQSWLGTLTTILDTCALIIATQPKGALLYQARLTFAMARHAAVDLRLALNRTPVVPDRLPDTEQEALFTLLTDAGMPLDTSPEAHAHFRELRALYEPHLAALAQWLELTLPTIAPNPNAHDHWRMSTDPSGHFFNMAP</sequence>
<evidence type="ECO:0000313" key="4">
    <source>
        <dbReference type="Proteomes" id="UP000520814"/>
    </source>
</evidence>
<dbReference type="AlphaFoldDB" id="A0A7W9W515"/>
<reference evidence="3 4" key="1">
    <citation type="submission" date="2020-08" db="EMBL/GenBank/DDBJ databases">
        <title>Genomic Encyclopedia of Type Strains, Phase IV (KMG-IV): sequencing the most valuable type-strain genomes for metagenomic binning, comparative biology and taxonomic classification.</title>
        <authorList>
            <person name="Goeker M."/>
        </authorList>
    </citation>
    <scope>NUCLEOTIDE SEQUENCE [LARGE SCALE GENOMIC DNA]</scope>
    <source>
        <strain evidence="3 4">DSM 23562</strain>
    </source>
</reference>
<feature type="transmembrane region" description="Helical" evidence="1">
    <location>
        <begin position="63"/>
        <end position="87"/>
    </location>
</feature>
<comment type="caution">
    <text evidence="3">The sequence shown here is derived from an EMBL/GenBank/DDBJ whole genome shotgun (WGS) entry which is preliminary data.</text>
</comment>
<organism evidence="3 4">
    <name type="scientific">Armatimonas rosea</name>
    <dbReference type="NCBI Taxonomy" id="685828"/>
    <lineage>
        <taxon>Bacteria</taxon>
        <taxon>Bacillati</taxon>
        <taxon>Armatimonadota</taxon>
        <taxon>Armatimonadia</taxon>
        <taxon>Armatimonadales</taxon>
        <taxon>Armatimonadaceae</taxon>
        <taxon>Armatimonas</taxon>
    </lineage>
</organism>
<keyword evidence="4" id="KW-1185">Reference proteome</keyword>
<keyword evidence="1" id="KW-0812">Transmembrane</keyword>
<dbReference type="Pfam" id="PF07885">
    <property type="entry name" value="Ion_trans_2"/>
    <property type="match status" value="1"/>
</dbReference>
<gene>
    <name evidence="3" type="ORF">HNQ39_000348</name>
</gene>
<evidence type="ECO:0000313" key="3">
    <source>
        <dbReference type="EMBL" id="MBB6048586.1"/>
    </source>
</evidence>
<evidence type="ECO:0000259" key="2">
    <source>
        <dbReference type="Pfam" id="PF07885"/>
    </source>
</evidence>
<keyword evidence="1" id="KW-0472">Membrane</keyword>
<accession>A0A7W9W515</accession>
<feature type="domain" description="Potassium channel" evidence="2">
    <location>
        <begin position="83"/>
        <end position="155"/>
    </location>
</feature>
<dbReference type="Gene3D" id="1.10.287.70">
    <property type="match status" value="1"/>
</dbReference>
<dbReference type="EMBL" id="JACHGW010000001">
    <property type="protein sequence ID" value="MBB6048586.1"/>
    <property type="molecule type" value="Genomic_DNA"/>
</dbReference>
<keyword evidence="1" id="KW-1133">Transmembrane helix</keyword>
<dbReference type="Proteomes" id="UP000520814">
    <property type="component" value="Unassembled WGS sequence"/>
</dbReference>
<dbReference type="InterPro" id="IPR013099">
    <property type="entry name" value="K_chnl_dom"/>
</dbReference>
<protein>
    <recommendedName>
        <fullName evidence="2">Potassium channel domain-containing protein</fullName>
    </recommendedName>
</protein>
<name>A0A7W9W515_ARMRO</name>
<dbReference type="SUPFAM" id="SSF81324">
    <property type="entry name" value="Voltage-gated potassium channels"/>
    <property type="match status" value="1"/>
</dbReference>
<proteinExistence type="predicted"/>
<dbReference type="RefSeq" id="WP_184192224.1">
    <property type="nucleotide sequence ID" value="NZ_JACHGW010000001.1"/>
</dbReference>
<evidence type="ECO:0000256" key="1">
    <source>
        <dbReference type="SAM" id="Phobius"/>
    </source>
</evidence>